<gene>
    <name evidence="7" type="ORF">SAMN05421541_112241</name>
</gene>
<keyword evidence="4 6" id="KW-1133">Transmembrane helix</keyword>
<dbReference type="AlphaFoldDB" id="A0A1I2JKD3"/>
<name>A0A1I2JKD3_9ACTN</name>
<evidence type="ECO:0000256" key="5">
    <source>
        <dbReference type="ARBA" id="ARBA00023136"/>
    </source>
</evidence>
<evidence type="ECO:0000256" key="2">
    <source>
        <dbReference type="ARBA" id="ARBA00022475"/>
    </source>
</evidence>
<keyword evidence="8" id="KW-1185">Reference proteome</keyword>
<keyword evidence="2" id="KW-1003">Cell membrane</keyword>
<keyword evidence="7" id="KW-0966">Cell projection</keyword>
<proteinExistence type="predicted"/>
<evidence type="ECO:0000313" key="7">
    <source>
        <dbReference type="EMBL" id="SFF53276.1"/>
    </source>
</evidence>
<keyword evidence="7" id="KW-0282">Flagellum</keyword>
<keyword evidence="5 6" id="KW-0472">Membrane</keyword>
<dbReference type="STRING" id="35752.SAMN05421541_112241"/>
<dbReference type="GO" id="GO:0044781">
    <property type="term" value="P:bacterial-type flagellum organization"/>
    <property type="evidence" value="ECO:0007669"/>
    <property type="project" value="InterPro"/>
</dbReference>
<evidence type="ECO:0000256" key="4">
    <source>
        <dbReference type="ARBA" id="ARBA00022989"/>
    </source>
</evidence>
<feature type="transmembrane region" description="Helical" evidence="6">
    <location>
        <begin position="6"/>
        <end position="23"/>
    </location>
</feature>
<protein>
    <submittedName>
        <fullName evidence="7">Flagellar protein FliO/FliZ</fullName>
    </submittedName>
</protein>
<keyword evidence="3 6" id="KW-0812">Transmembrane</keyword>
<dbReference type="InterPro" id="IPR022781">
    <property type="entry name" value="Flagellar_biosynth_FliO"/>
</dbReference>
<dbReference type="OrthoDB" id="5191841at2"/>
<dbReference type="Pfam" id="PF04347">
    <property type="entry name" value="FliO"/>
    <property type="match status" value="1"/>
</dbReference>
<evidence type="ECO:0000256" key="6">
    <source>
        <dbReference type="SAM" id="Phobius"/>
    </source>
</evidence>
<reference evidence="7 8" key="1">
    <citation type="submission" date="2016-10" db="EMBL/GenBank/DDBJ databases">
        <authorList>
            <person name="de Groot N.N."/>
        </authorList>
    </citation>
    <scope>NUCLEOTIDE SEQUENCE [LARGE SCALE GENOMIC DNA]</scope>
    <source>
        <strain evidence="7 8">DSM 43019</strain>
    </source>
</reference>
<evidence type="ECO:0000256" key="1">
    <source>
        <dbReference type="ARBA" id="ARBA00004236"/>
    </source>
</evidence>
<dbReference type="Proteomes" id="UP000199645">
    <property type="component" value="Unassembled WGS sequence"/>
</dbReference>
<evidence type="ECO:0000313" key="8">
    <source>
        <dbReference type="Proteomes" id="UP000199645"/>
    </source>
</evidence>
<organism evidence="7 8">
    <name type="scientific">Actinoplanes philippinensis</name>
    <dbReference type="NCBI Taxonomy" id="35752"/>
    <lineage>
        <taxon>Bacteria</taxon>
        <taxon>Bacillati</taxon>
        <taxon>Actinomycetota</taxon>
        <taxon>Actinomycetes</taxon>
        <taxon>Micromonosporales</taxon>
        <taxon>Micromonosporaceae</taxon>
        <taxon>Actinoplanes</taxon>
    </lineage>
</organism>
<dbReference type="RefSeq" id="WP_093619569.1">
    <property type="nucleotide sequence ID" value="NZ_BOMT01000067.1"/>
</dbReference>
<keyword evidence="7" id="KW-0969">Cilium</keyword>
<dbReference type="GO" id="GO:0016020">
    <property type="term" value="C:membrane"/>
    <property type="evidence" value="ECO:0007669"/>
    <property type="project" value="InterPro"/>
</dbReference>
<sequence>MIALTLRVIAALLVVLMLMWLLAKAVRRPYTSRRDGVLAVLNRQQLSRGSAVAVVRVADRALVLGITEQQVSLLGETDIDAFETEPEEHRDHMELEPDGLHAKLPGRHPRSLGGRLDGSLLSPKTWTSTIEFLRDRTTRR</sequence>
<comment type="subcellular location">
    <subcellularLocation>
        <location evidence="1">Cell membrane</location>
    </subcellularLocation>
</comment>
<accession>A0A1I2JKD3</accession>
<dbReference type="EMBL" id="FONV01000012">
    <property type="protein sequence ID" value="SFF53276.1"/>
    <property type="molecule type" value="Genomic_DNA"/>
</dbReference>
<evidence type="ECO:0000256" key="3">
    <source>
        <dbReference type="ARBA" id="ARBA00022692"/>
    </source>
</evidence>